<proteinExistence type="predicted"/>
<protein>
    <submittedName>
        <fullName evidence="1">Uncharacterized protein</fullName>
    </submittedName>
</protein>
<accession>A0ABS9EK40</accession>
<dbReference type="Proteomes" id="UP001179363">
    <property type="component" value="Unassembled WGS sequence"/>
</dbReference>
<keyword evidence="2" id="KW-1185">Reference proteome</keyword>
<gene>
    <name evidence="1" type="ORF">L1I30_10915</name>
</gene>
<dbReference type="SUPFAM" id="SSF53756">
    <property type="entry name" value="UDP-Glycosyltransferase/glycogen phosphorylase"/>
    <property type="match status" value="1"/>
</dbReference>
<organism evidence="1 2">
    <name type="scientific">Gillisia lutea</name>
    <dbReference type="NCBI Taxonomy" id="2909668"/>
    <lineage>
        <taxon>Bacteria</taxon>
        <taxon>Pseudomonadati</taxon>
        <taxon>Bacteroidota</taxon>
        <taxon>Flavobacteriia</taxon>
        <taxon>Flavobacteriales</taxon>
        <taxon>Flavobacteriaceae</taxon>
        <taxon>Gillisia</taxon>
    </lineage>
</organism>
<evidence type="ECO:0000313" key="2">
    <source>
        <dbReference type="Proteomes" id="UP001179363"/>
    </source>
</evidence>
<comment type="caution">
    <text evidence="1">The sequence shown here is derived from an EMBL/GenBank/DDBJ whole genome shotgun (WGS) entry which is preliminary data.</text>
</comment>
<evidence type="ECO:0000313" key="1">
    <source>
        <dbReference type="EMBL" id="MCF4102180.1"/>
    </source>
</evidence>
<dbReference type="EMBL" id="JAKGTH010000009">
    <property type="protein sequence ID" value="MCF4102180.1"/>
    <property type="molecule type" value="Genomic_DNA"/>
</dbReference>
<dbReference type="RefSeq" id="WP_236134327.1">
    <property type="nucleotide sequence ID" value="NZ_JAKGTH010000009.1"/>
</dbReference>
<dbReference type="Gene3D" id="3.40.50.2000">
    <property type="entry name" value="Glycogen Phosphorylase B"/>
    <property type="match status" value="1"/>
</dbReference>
<reference evidence="1" key="1">
    <citation type="submission" date="2022-01" db="EMBL/GenBank/DDBJ databases">
        <title>Gillisia lutea sp. nov., isolated from marine plastic residues from the Malvarosa beach (Valencia, Spain).</title>
        <authorList>
            <person name="Vidal-Verdu A."/>
            <person name="Molina-Menor E."/>
            <person name="Satari L."/>
            <person name="Pascual J."/>
            <person name="Pereto J."/>
            <person name="Porcar M."/>
        </authorList>
    </citation>
    <scope>NUCLEOTIDE SEQUENCE</scope>
    <source>
        <strain evidence="1">M10.2A</strain>
    </source>
</reference>
<name>A0ABS9EK40_9FLAO</name>
<sequence>MKIVFICGSLEPGRDGVGDYTRRLGIELVGQGHVVVLIAINDFHIKKDIVSNIDNGDGISILRLAPGKSYKERFARVKHRIDKFDPDWLSLQYVPFSFQKKGIPWNLDAQLEELGVGRKWHIMFHELWVGMDVESPVKHRILGIAQEYIAGKIIKRLAPKVIHTQSNLYRLYLERFGCKIEVLPLFSNIPVLHKSKNFKNDSVLTLVVFGMIQPGAPIMQFVNDLSIYRLKSNKKIKIQFIGRLGNELGTWVEAFQKENFNVHVLGEQGAENISEILSKADWGISSTPLYQIEKSGTVVAMREHQLPVYCVARSWKPRKIAQSIVQDLVKEYTPGELDFSLTADFKEQSNNLKKVSKVFSESLQYQKQYL</sequence>